<gene>
    <name evidence="3" type="ORF">F4Y08_16795</name>
</gene>
<proteinExistence type="predicted"/>
<dbReference type="Pfam" id="PF02616">
    <property type="entry name" value="SMC_ScpA"/>
    <property type="match status" value="1"/>
</dbReference>
<evidence type="ECO:0000256" key="2">
    <source>
        <dbReference type="ARBA" id="ARBA00044777"/>
    </source>
</evidence>
<dbReference type="GO" id="GO:0007059">
    <property type="term" value="P:chromosome segregation"/>
    <property type="evidence" value="ECO:0007669"/>
    <property type="project" value="UniProtKB-KW"/>
</dbReference>
<organism evidence="3">
    <name type="scientific">Caldilineaceae bacterium SB0662_bin_9</name>
    <dbReference type="NCBI Taxonomy" id="2605258"/>
    <lineage>
        <taxon>Bacteria</taxon>
        <taxon>Bacillati</taxon>
        <taxon>Chloroflexota</taxon>
        <taxon>Caldilineae</taxon>
        <taxon>Caldilineales</taxon>
        <taxon>Caldilineaceae</taxon>
    </lineage>
</organism>
<evidence type="ECO:0000313" key="3">
    <source>
        <dbReference type="EMBL" id="MYD91961.1"/>
    </source>
</evidence>
<protein>
    <recommendedName>
        <fullName evidence="2">Segregation and condensation protein A</fullName>
    </recommendedName>
</protein>
<dbReference type="PANTHER" id="PTHR33969:SF2">
    <property type="entry name" value="SEGREGATION AND CONDENSATION PROTEIN A"/>
    <property type="match status" value="1"/>
</dbReference>
<dbReference type="AlphaFoldDB" id="A0A6B1DX49"/>
<dbReference type="InterPro" id="IPR023093">
    <property type="entry name" value="ScpA-like_C"/>
</dbReference>
<accession>A0A6B1DX49</accession>
<sequence length="269" mass="29118">MSLADLIGNSPGDELGAGFRVKLPAFTGPLHLLLALLEQNDLDIAEVSLVAVTSAYLEAIENLDALPAASVCAFLDVASRLMVLKAKSLVPDLAPDEDDADISDLLDQLTELSRFAGPVSALKQRQDTGLHSFQRQAPLPQQRIVNVPALEQPSKLKSTMVKLARFLPRVQTVQAPTIPSFTVAGQTKALMAYLRRWEDAGKHRYRSFYAMFESGSSRAEILVTFVAMLEMIKAQTVSARQEQPFGDISVQLTAPAATRLPADGGTDTT</sequence>
<dbReference type="EMBL" id="VXPY01000121">
    <property type="protein sequence ID" value="MYD91961.1"/>
    <property type="molecule type" value="Genomic_DNA"/>
</dbReference>
<name>A0A6B1DX49_9CHLR</name>
<dbReference type="Gene3D" id="6.10.250.2410">
    <property type="match status" value="1"/>
</dbReference>
<reference evidence="3" key="1">
    <citation type="submission" date="2019-09" db="EMBL/GenBank/DDBJ databases">
        <title>Characterisation of the sponge microbiome using genome-centric metagenomics.</title>
        <authorList>
            <person name="Engelberts J.P."/>
            <person name="Robbins S.J."/>
            <person name="De Goeij J.M."/>
            <person name="Aranda M."/>
            <person name="Bell S.C."/>
            <person name="Webster N.S."/>
        </authorList>
    </citation>
    <scope>NUCLEOTIDE SEQUENCE</scope>
    <source>
        <strain evidence="3">SB0662_bin_9</strain>
    </source>
</reference>
<dbReference type="PANTHER" id="PTHR33969">
    <property type="entry name" value="SEGREGATION AND CONDENSATION PROTEIN A"/>
    <property type="match status" value="1"/>
</dbReference>
<evidence type="ECO:0000256" key="1">
    <source>
        <dbReference type="ARBA" id="ARBA00022829"/>
    </source>
</evidence>
<keyword evidence="1" id="KW-0159">Chromosome partition</keyword>
<dbReference type="Gene3D" id="1.10.10.580">
    <property type="entry name" value="Structural maintenance of chromosome 1. Chain E"/>
    <property type="match status" value="1"/>
</dbReference>
<comment type="caution">
    <text evidence="3">The sequence shown here is derived from an EMBL/GenBank/DDBJ whole genome shotgun (WGS) entry which is preliminary data.</text>
</comment>
<dbReference type="InterPro" id="IPR003768">
    <property type="entry name" value="ScpA"/>
</dbReference>